<name>A0ABT6H689_9BACI</name>
<sequence length="90" mass="9946">MLTSANTKWYQKAGAAAIIASSFISGGSIASKVVKASYKFTAKAVKTYRWSTREDKREVRCTARASRGARERVKGRLGVPQERLAEHERG</sequence>
<dbReference type="EMBL" id="JARULN010000005">
    <property type="protein sequence ID" value="MDG5753956.1"/>
    <property type="molecule type" value="Genomic_DNA"/>
</dbReference>
<feature type="region of interest" description="Disordered" evidence="1">
    <location>
        <begin position="61"/>
        <end position="90"/>
    </location>
</feature>
<proteinExistence type="predicted"/>
<evidence type="ECO:0000256" key="1">
    <source>
        <dbReference type="SAM" id="MobiDB-lite"/>
    </source>
</evidence>
<dbReference type="Proteomes" id="UP001218246">
    <property type="component" value="Unassembled WGS sequence"/>
</dbReference>
<dbReference type="RefSeq" id="WP_278018075.1">
    <property type="nucleotide sequence ID" value="NZ_JARRRY010000003.1"/>
</dbReference>
<gene>
    <name evidence="2" type="ORF">P6P90_08210</name>
</gene>
<comment type="caution">
    <text evidence="2">The sequence shown here is derived from an EMBL/GenBank/DDBJ whole genome shotgun (WGS) entry which is preliminary data.</text>
</comment>
<keyword evidence="3" id="KW-1185">Reference proteome</keyword>
<reference evidence="2 3" key="1">
    <citation type="submission" date="2023-04" db="EMBL/GenBank/DDBJ databases">
        <title>Ectobacillus antri isolated from activated sludge.</title>
        <authorList>
            <person name="Yan P."/>
            <person name="Liu X."/>
        </authorList>
    </citation>
    <scope>NUCLEOTIDE SEQUENCE [LARGE SCALE GENOMIC DNA]</scope>
    <source>
        <strain evidence="2 3">C18H</strain>
    </source>
</reference>
<accession>A0ABT6H689</accession>
<evidence type="ECO:0000313" key="3">
    <source>
        <dbReference type="Proteomes" id="UP001218246"/>
    </source>
</evidence>
<protein>
    <submittedName>
        <fullName evidence="2">Uncharacterized protein</fullName>
    </submittedName>
</protein>
<evidence type="ECO:0000313" key="2">
    <source>
        <dbReference type="EMBL" id="MDG5753956.1"/>
    </source>
</evidence>
<organism evidence="2 3">
    <name type="scientific">Ectobacillus antri</name>
    <dbReference type="NCBI Taxonomy" id="2486280"/>
    <lineage>
        <taxon>Bacteria</taxon>
        <taxon>Bacillati</taxon>
        <taxon>Bacillota</taxon>
        <taxon>Bacilli</taxon>
        <taxon>Bacillales</taxon>
        <taxon>Bacillaceae</taxon>
        <taxon>Ectobacillus</taxon>
    </lineage>
</organism>